<gene>
    <name evidence="2" type="ORF">AVEN_99601_1</name>
</gene>
<comment type="caution">
    <text evidence="2">The sequence shown here is derived from an EMBL/GenBank/DDBJ whole genome shotgun (WGS) entry which is preliminary data.</text>
</comment>
<proteinExistence type="predicted"/>
<sequence length="111" mass="12857">MEEQGVYVKMCVILWKTFTKIYKMSQKTHERIDVAGHNAINDNDIGQSYTKDNPRIRPPSTSADNPQVEEVNALIHANDRFNVMTLRKISTNFTSYDFDESFTDVSHSHYI</sequence>
<dbReference type="AlphaFoldDB" id="A0A4Y2EQ74"/>
<dbReference type="Proteomes" id="UP000499080">
    <property type="component" value="Unassembled WGS sequence"/>
</dbReference>
<reference evidence="2 3" key="1">
    <citation type="journal article" date="2019" name="Sci. Rep.">
        <title>Orb-weaving spider Araneus ventricosus genome elucidates the spidroin gene catalogue.</title>
        <authorList>
            <person name="Kono N."/>
            <person name="Nakamura H."/>
            <person name="Ohtoshi R."/>
            <person name="Moran D.A.P."/>
            <person name="Shinohara A."/>
            <person name="Yoshida Y."/>
            <person name="Fujiwara M."/>
            <person name="Mori M."/>
            <person name="Tomita M."/>
            <person name="Arakawa K."/>
        </authorList>
    </citation>
    <scope>NUCLEOTIDE SEQUENCE [LARGE SCALE GENOMIC DNA]</scope>
</reference>
<dbReference type="EMBL" id="BGPR01000682">
    <property type="protein sequence ID" value="GBM31380.1"/>
    <property type="molecule type" value="Genomic_DNA"/>
</dbReference>
<keyword evidence="3" id="KW-1185">Reference proteome</keyword>
<name>A0A4Y2EQ74_ARAVE</name>
<accession>A0A4Y2EQ74</accession>
<evidence type="ECO:0000256" key="1">
    <source>
        <dbReference type="SAM" id="MobiDB-lite"/>
    </source>
</evidence>
<organism evidence="2 3">
    <name type="scientific">Araneus ventricosus</name>
    <name type="common">Orbweaver spider</name>
    <name type="synonym">Epeira ventricosa</name>
    <dbReference type="NCBI Taxonomy" id="182803"/>
    <lineage>
        <taxon>Eukaryota</taxon>
        <taxon>Metazoa</taxon>
        <taxon>Ecdysozoa</taxon>
        <taxon>Arthropoda</taxon>
        <taxon>Chelicerata</taxon>
        <taxon>Arachnida</taxon>
        <taxon>Araneae</taxon>
        <taxon>Araneomorphae</taxon>
        <taxon>Entelegynae</taxon>
        <taxon>Araneoidea</taxon>
        <taxon>Araneidae</taxon>
        <taxon>Araneus</taxon>
    </lineage>
</organism>
<evidence type="ECO:0000313" key="2">
    <source>
        <dbReference type="EMBL" id="GBM31380.1"/>
    </source>
</evidence>
<feature type="compositionally biased region" description="Polar residues" evidence="1">
    <location>
        <begin position="41"/>
        <end position="51"/>
    </location>
</feature>
<feature type="region of interest" description="Disordered" evidence="1">
    <location>
        <begin position="41"/>
        <end position="66"/>
    </location>
</feature>
<evidence type="ECO:0000313" key="3">
    <source>
        <dbReference type="Proteomes" id="UP000499080"/>
    </source>
</evidence>
<protein>
    <submittedName>
        <fullName evidence="2">Uncharacterized protein</fullName>
    </submittedName>
</protein>